<sequence length="38" mass="3809">MRKPDSHLAGLAALAFSALPMAALLLAVHVTGLPAIGI</sequence>
<gene>
    <name evidence="1" type="ORF">GGR88_002524</name>
</gene>
<dbReference type="Proteomes" id="UP000734218">
    <property type="component" value="Unassembled WGS sequence"/>
</dbReference>
<keyword evidence="2" id="KW-1185">Reference proteome</keyword>
<dbReference type="EMBL" id="JAATJE010000002">
    <property type="protein sequence ID" value="NJC35010.1"/>
    <property type="molecule type" value="Genomic_DNA"/>
</dbReference>
<reference evidence="1 2" key="1">
    <citation type="submission" date="2020-03" db="EMBL/GenBank/DDBJ databases">
        <title>Genomic Encyclopedia of Type Strains, Phase IV (KMG-IV): sequencing the most valuable type-strain genomes for metagenomic binning, comparative biology and taxonomic classification.</title>
        <authorList>
            <person name="Goeker M."/>
        </authorList>
    </citation>
    <scope>NUCLEOTIDE SEQUENCE [LARGE SCALE GENOMIC DNA]</scope>
    <source>
        <strain evidence="1 2">DSM 27651</strain>
    </source>
</reference>
<name>A0ABX0XP55_9SPHN</name>
<evidence type="ECO:0000313" key="2">
    <source>
        <dbReference type="Proteomes" id="UP000734218"/>
    </source>
</evidence>
<protein>
    <submittedName>
        <fullName evidence="1">Uncharacterized protein</fullName>
    </submittedName>
</protein>
<proteinExistence type="predicted"/>
<accession>A0ABX0XP55</accession>
<comment type="caution">
    <text evidence="1">The sequence shown here is derived from an EMBL/GenBank/DDBJ whole genome shotgun (WGS) entry which is preliminary data.</text>
</comment>
<organism evidence="1 2">
    <name type="scientific">Sphingomonas jejuensis</name>
    <dbReference type="NCBI Taxonomy" id="904715"/>
    <lineage>
        <taxon>Bacteria</taxon>
        <taxon>Pseudomonadati</taxon>
        <taxon>Pseudomonadota</taxon>
        <taxon>Alphaproteobacteria</taxon>
        <taxon>Sphingomonadales</taxon>
        <taxon>Sphingomonadaceae</taxon>
        <taxon>Sphingomonas</taxon>
    </lineage>
</organism>
<evidence type="ECO:0000313" key="1">
    <source>
        <dbReference type="EMBL" id="NJC35010.1"/>
    </source>
</evidence>